<dbReference type="EnsemblPlants" id="QL01p008572:mrna">
    <property type="protein sequence ID" value="QL01p008572:mrna"/>
    <property type="gene ID" value="QL01p008572"/>
</dbReference>
<sequence>MHAFGLPIFTSNDFRNWGRARENERAHRHAVNREAPIAPSNRSTSPIDSAIDGARSTIREIARSRDRRRANHPSRDRNRRERCFVRSRRRSRSHGASSDASRDRERCFAHHRSRERCFGAVDLANGASLTVDLANGASAPSISRTVLRRRRSHRFFWVFPGSSRLIWSFPRNYGYWIYKLVPRWIFDIKQNLIIDSDLYLLHIEEHKIMDVGPANWHKACFVPTKSDALVIGFRKWLNKYAGGQVDWRGKHSGVLPPTPPREQLMDRYWSHVVNCSSCNAAYKGFNVLEVVLRVVSVASIAIAAAAKQGVISTATRTSMVLMAILFYASSRCLARFIYRNFHYHDYDHAFR</sequence>
<dbReference type="PANTHER" id="PTHR21266:SF32">
    <property type="entry name" value="CHOLESTEROL 7-DESATURASE NVD"/>
    <property type="match status" value="1"/>
</dbReference>
<evidence type="ECO:0000256" key="2">
    <source>
        <dbReference type="ARBA" id="ARBA00022692"/>
    </source>
</evidence>
<evidence type="ECO:0000256" key="7">
    <source>
        <dbReference type="SAM" id="MobiDB-lite"/>
    </source>
</evidence>
<feature type="compositionally biased region" description="Basic and acidic residues" evidence="7">
    <location>
        <begin position="73"/>
        <end position="84"/>
    </location>
</feature>
<dbReference type="Gramene" id="QL01p008572:mrna">
    <property type="protein sequence ID" value="QL01p008572:mrna"/>
    <property type="gene ID" value="QL01p008572"/>
</dbReference>
<evidence type="ECO:0000256" key="5">
    <source>
        <dbReference type="ARBA" id="ARBA00023002"/>
    </source>
</evidence>
<reference evidence="9 10" key="1">
    <citation type="journal article" date="2016" name="G3 (Bethesda)">
        <title>First Draft Assembly and Annotation of the Genome of a California Endemic Oak Quercus lobata Nee (Fagaceae).</title>
        <authorList>
            <person name="Sork V.L."/>
            <person name="Fitz-Gibbon S.T."/>
            <person name="Puiu D."/>
            <person name="Crepeau M."/>
            <person name="Gugger P.F."/>
            <person name="Sherman R."/>
            <person name="Stevens K."/>
            <person name="Langley C.H."/>
            <person name="Pellegrini M."/>
            <person name="Salzberg S.L."/>
        </authorList>
    </citation>
    <scope>NUCLEOTIDE SEQUENCE [LARGE SCALE GENOMIC DNA]</scope>
    <source>
        <strain evidence="9 10">cv. SW786</strain>
    </source>
</reference>
<accession>A0A7N2KLE9</accession>
<dbReference type="GO" id="GO:0010277">
    <property type="term" value="F:chlorophyllide a oxygenase activity"/>
    <property type="evidence" value="ECO:0007669"/>
    <property type="project" value="InterPro"/>
</dbReference>
<dbReference type="GO" id="GO:0016020">
    <property type="term" value="C:membrane"/>
    <property type="evidence" value="ECO:0007669"/>
    <property type="project" value="UniProtKB-SubCell"/>
</dbReference>
<organism evidence="9 10">
    <name type="scientific">Quercus lobata</name>
    <name type="common">Valley oak</name>
    <dbReference type="NCBI Taxonomy" id="97700"/>
    <lineage>
        <taxon>Eukaryota</taxon>
        <taxon>Viridiplantae</taxon>
        <taxon>Streptophyta</taxon>
        <taxon>Embryophyta</taxon>
        <taxon>Tracheophyta</taxon>
        <taxon>Spermatophyta</taxon>
        <taxon>Magnoliopsida</taxon>
        <taxon>eudicotyledons</taxon>
        <taxon>Gunneridae</taxon>
        <taxon>Pentapetalae</taxon>
        <taxon>rosids</taxon>
        <taxon>fabids</taxon>
        <taxon>Fagales</taxon>
        <taxon>Fagaceae</taxon>
        <taxon>Quercus</taxon>
    </lineage>
</organism>
<evidence type="ECO:0000313" key="10">
    <source>
        <dbReference type="Proteomes" id="UP000594261"/>
    </source>
</evidence>
<evidence type="ECO:0000256" key="1">
    <source>
        <dbReference type="ARBA" id="ARBA00004370"/>
    </source>
</evidence>
<protein>
    <recommendedName>
        <fullName evidence="8">Pheophorbide a oxygenase domain-containing protein</fullName>
    </recommendedName>
</protein>
<dbReference type="InterPro" id="IPR013626">
    <property type="entry name" value="PaO"/>
</dbReference>
<dbReference type="PANTHER" id="PTHR21266">
    <property type="entry name" value="IRON-SULFUR DOMAIN CONTAINING PROTEIN"/>
    <property type="match status" value="1"/>
</dbReference>
<reference evidence="9" key="2">
    <citation type="submission" date="2021-01" db="UniProtKB">
        <authorList>
            <consortium name="EnsemblPlants"/>
        </authorList>
    </citation>
    <scope>IDENTIFICATION</scope>
</reference>
<dbReference type="Proteomes" id="UP000594261">
    <property type="component" value="Chromosome 1"/>
</dbReference>
<comment type="subcellular location">
    <subcellularLocation>
        <location evidence="1">Membrane</location>
    </subcellularLocation>
</comment>
<keyword evidence="4" id="KW-1133">Transmembrane helix</keyword>
<evidence type="ECO:0000256" key="4">
    <source>
        <dbReference type="ARBA" id="ARBA00022989"/>
    </source>
</evidence>
<dbReference type="Pfam" id="PF08417">
    <property type="entry name" value="PaO"/>
    <property type="match status" value="1"/>
</dbReference>
<feature type="domain" description="Pheophorbide a oxygenase" evidence="8">
    <location>
        <begin position="160"/>
        <end position="212"/>
    </location>
</feature>
<dbReference type="InterPro" id="IPR050584">
    <property type="entry name" value="Cholesterol_7-desaturase"/>
</dbReference>
<dbReference type="EMBL" id="LRBV02000001">
    <property type="status" value="NOT_ANNOTATED_CDS"/>
    <property type="molecule type" value="Genomic_DNA"/>
</dbReference>
<dbReference type="AlphaFoldDB" id="A0A7N2KLE9"/>
<evidence type="ECO:0000259" key="8">
    <source>
        <dbReference type="Pfam" id="PF08417"/>
    </source>
</evidence>
<proteinExistence type="predicted"/>
<dbReference type="InParanoid" id="A0A7N2KLE9"/>
<keyword evidence="2" id="KW-0812">Transmembrane</keyword>
<name>A0A7N2KLE9_QUELO</name>
<feature type="region of interest" description="Disordered" evidence="7">
    <location>
        <begin position="25"/>
        <end position="105"/>
    </location>
</feature>
<keyword evidence="10" id="KW-1185">Reference proteome</keyword>
<evidence type="ECO:0000313" key="9">
    <source>
        <dbReference type="EnsemblPlants" id="QL01p008572:mrna"/>
    </source>
</evidence>
<evidence type="ECO:0000256" key="3">
    <source>
        <dbReference type="ARBA" id="ARBA00022946"/>
    </source>
</evidence>
<keyword evidence="5" id="KW-0560">Oxidoreductase</keyword>
<keyword evidence="3" id="KW-0809">Transit peptide</keyword>
<dbReference type="GO" id="GO:0005737">
    <property type="term" value="C:cytoplasm"/>
    <property type="evidence" value="ECO:0007669"/>
    <property type="project" value="TreeGrafter"/>
</dbReference>
<keyword evidence="6" id="KW-0472">Membrane</keyword>
<evidence type="ECO:0000256" key="6">
    <source>
        <dbReference type="ARBA" id="ARBA00023136"/>
    </source>
</evidence>